<dbReference type="GO" id="GO:0004252">
    <property type="term" value="F:serine-type endopeptidase activity"/>
    <property type="evidence" value="ECO:0007669"/>
    <property type="project" value="InterPro"/>
</dbReference>
<dbReference type="InterPro" id="IPR036852">
    <property type="entry name" value="Peptidase_S8/S53_dom_sf"/>
</dbReference>
<dbReference type="GO" id="GO:0005975">
    <property type="term" value="P:carbohydrate metabolic process"/>
    <property type="evidence" value="ECO:0007669"/>
    <property type="project" value="InterPro"/>
</dbReference>
<feature type="signal peptide" evidence="6">
    <location>
        <begin position="1"/>
        <end position="20"/>
    </location>
</feature>
<dbReference type="Gene3D" id="3.40.50.200">
    <property type="entry name" value="Peptidase S8/S53 domain"/>
    <property type="match status" value="1"/>
</dbReference>
<dbReference type="PANTHER" id="PTHR43806:SF11">
    <property type="entry name" value="CEREVISIN-RELATED"/>
    <property type="match status" value="1"/>
</dbReference>
<sequence length="658" mass="69693">MKKSLLSLVICAAISCSAYAETPPDAEFAQEGISYTAIVVKLKPGKALLKSAASGAAATASNELTISDPSLIATRMFQSNKLRSSQSEDVATLDARYGFDRYRRIVLPESKSKDKNFINHIIAELEQNPKVEIVYPESLPVSLEENVQQQGGAVPLLKSTASNSSSDIPDFRDLQDYLKPAYEKRQGYYMGGVNRDSVNGYAGSDGSGVTIISSENCAWNTRHVNLPPMALSQGDRSWKPCGEHDTASVGIMAGKEIGTGIRGLAWNSRVGYADSAIISLYNMIPLLKAGDVVQAGMHVWGGPVLGCTSECWLPWEAQPAFFDVVKALTDKGVFVVAAAGNGNFNLNDPAFHGMFDKSVKDSGAILAGAFCAKDGKRAYFSNYGSRVTSSSWGCWDVVTTGKGDLYSNGVDNYTKSFAGTSSANPIIAGVVASLSGIAKANGITVTPLQMRQILQETGTPLAGNESAKIGTQPDMERAVAKIMALKDGDPAAPAPTAEAGADKSMVSSANSVTTWPLDGSKSLNVKSFSWRISKGGDKFGLQAKQNGALVESVEAPQAWAVIPANAEGDVTYTLTTTGADGRTAQDSMTLHVSKPKAPATDVPAYSAKTVYSKSCTKVAYGGKIWQNQWYVNPGQETPGTGGQWGAWREVGASNNSCR</sequence>
<dbReference type="Proteomes" id="UP001248822">
    <property type="component" value="Unassembled WGS sequence"/>
</dbReference>
<dbReference type="SUPFAM" id="SSF52743">
    <property type="entry name" value="Subtilisin-like"/>
    <property type="match status" value="1"/>
</dbReference>
<keyword evidence="4" id="KW-0720">Serine protease</keyword>
<proteinExistence type="inferred from homology"/>
<evidence type="ECO:0000256" key="2">
    <source>
        <dbReference type="ARBA" id="ARBA00022670"/>
    </source>
</evidence>
<keyword evidence="2" id="KW-0645">Protease</keyword>
<dbReference type="Pfam" id="PF00082">
    <property type="entry name" value="Peptidase_S8"/>
    <property type="match status" value="1"/>
</dbReference>
<comment type="caution">
    <text evidence="8">The sequence shown here is derived from an EMBL/GenBank/DDBJ whole genome shotgun (WGS) entry which is preliminary data.</text>
</comment>
<feature type="chain" id="PRO_5041915149" evidence="6">
    <location>
        <begin position="21"/>
        <end position="658"/>
    </location>
</feature>
<accession>A0AAE4DL32</accession>
<dbReference type="PROSITE" id="PS51892">
    <property type="entry name" value="SUBTILASE"/>
    <property type="match status" value="1"/>
</dbReference>
<dbReference type="InterPro" id="IPR003610">
    <property type="entry name" value="CBM5/12"/>
</dbReference>
<evidence type="ECO:0000256" key="6">
    <source>
        <dbReference type="SAM" id="SignalP"/>
    </source>
</evidence>
<dbReference type="PROSITE" id="PS00138">
    <property type="entry name" value="SUBTILASE_SER"/>
    <property type="match status" value="1"/>
</dbReference>
<keyword evidence="6" id="KW-0732">Signal</keyword>
<dbReference type="InterPro" id="IPR000209">
    <property type="entry name" value="Peptidase_S8/S53_dom"/>
</dbReference>
<protein>
    <submittedName>
        <fullName evidence="8">S8 family serine peptidase</fullName>
    </submittedName>
</protein>
<evidence type="ECO:0000256" key="1">
    <source>
        <dbReference type="ARBA" id="ARBA00011073"/>
    </source>
</evidence>
<dbReference type="GO" id="GO:0030246">
    <property type="term" value="F:carbohydrate binding"/>
    <property type="evidence" value="ECO:0007669"/>
    <property type="project" value="InterPro"/>
</dbReference>
<comment type="caution">
    <text evidence="5">Lacks conserved residue(s) required for the propagation of feature annotation.</text>
</comment>
<organism evidence="8 9">
    <name type="scientific">Pseudenterobacter timonensis</name>
    <dbReference type="NCBI Taxonomy" id="1755099"/>
    <lineage>
        <taxon>Bacteria</taxon>
        <taxon>Pseudomonadati</taxon>
        <taxon>Pseudomonadota</taxon>
        <taxon>Gammaproteobacteria</taxon>
        <taxon>Enterobacterales</taxon>
        <taxon>Enterobacteriaceae</taxon>
        <taxon>Pseudenterobacter</taxon>
    </lineage>
</organism>
<comment type="similarity">
    <text evidence="1 5">Belongs to the peptidase S8 family.</text>
</comment>
<dbReference type="GO" id="GO:0004553">
    <property type="term" value="F:hydrolase activity, hydrolyzing O-glycosyl compounds"/>
    <property type="evidence" value="ECO:0007669"/>
    <property type="project" value="InterPro"/>
</dbReference>
<dbReference type="PANTHER" id="PTHR43806">
    <property type="entry name" value="PEPTIDASE S8"/>
    <property type="match status" value="1"/>
</dbReference>
<dbReference type="Gene3D" id="2.10.10.20">
    <property type="entry name" value="Carbohydrate-binding module superfamily 5/12"/>
    <property type="match status" value="1"/>
</dbReference>
<evidence type="ECO:0000313" key="9">
    <source>
        <dbReference type="Proteomes" id="UP001248822"/>
    </source>
</evidence>
<evidence type="ECO:0000259" key="7">
    <source>
        <dbReference type="SMART" id="SM00495"/>
    </source>
</evidence>
<reference evidence="8" key="1">
    <citation type="submission" date="2022-12" db="EMBL/GenBank/DDBJ databases">
        <title>NDM-1 containing novel ST 2018 Pseudenterobacter timonensis.</title>
        <authorList>
            <person name="Halder G."/>
            <person name="Mandal S."/>
            <person name="Dutta S."/>
        </authorList>
    </citation>
    <scope>NUCLEOTIDE SEQUENCE</scope>
    <source>
        <strain evidence="8">CNCI147</strain>
    </source>
</reference>
<dbReference type="GO" id="GO:0005576">
    <property type="term" value="C:extracellular region"/>
    <property type="evidence" value="ECO:0007669"/>
    <property type="project" value="InterPro"/>
</dbReference>
<dbReference type="RefSeq" id="WP_310825065.1">
    <property type="nucleotide sequence ID" value="NZ_JAQGEC010000003.1"/>
</dbReference>
<dbReference type="GO" id="GO:0006508">
    <property type="term" value="P:proteolysis"/>
    <property type="evidence" value="ECO:0007669"/>
    <property type="project" value="UniProtKB-KW"/>
</dbReference>
<dbReference type="InterPro" id="IPR050131">
    <property type="entry name" value="Peptidase_S8_subtilisin-like"/>
</dbReference>
<evidence type="ECO:0000256" key="3">
    <source>
        <dbReference type="ARBA" id="ARBA00022801"/>
    </source>
</evidence>
<dbReference type="EMBL" id="JAQGEC010000003">
    <property type="protein sequence ID" value="MDR9889507.1"/>
    <property type="molecule type" value="Genomic_DNA"/>
</dbReference>
<keyword evidence="3" id="KW-0378">Hydrolase</keyword>
<dbReference type="SMART" id="SM00495">
    <property type="entry name" value="ChtBD3"/>
    <property type="match status" value="1"/>
</dbReference>
<dbReference type="InterPro" id="IPR023828">
    <property type="entry name" value="Peptidase_S8_Ser-AS"/>
</dbReference>
<dbReference type="AlphaFoldDB" id="A0AAE4DL32"/>
<evidence type="ECO:0000256" key="4">
    <source>
        <dbReference type="ARBA" id="ARBA00022825"/>
    </source>
</evidence>
<evidence type="ECO:0000313" key="8">
    <source>
        <dbReference type="EMBL" id="MDR9889507.1"/>
    </source>
</evidence>
<name>A0AAE4DL32_9ENTR</name>
<dbReference type="CDD" id="cd12215">
    <property type="entry name" value="ChiC_BD"/>
    <property type="match status" value="1"/>
</dbReference>
<evidence type="ECO:0000256" key="5">
    <source>
        <dbReference type="PROSITE-ProRule" id="PRU01240"/>
    </source>
</evidence>
<dbReference type="PROSITE" id="PS51257">
    <property type="entry name" value="PROKAR_LIPOPROTEIN"/>
    <property type="match status" value="1"/>
</dbReference>
<feature type="domain" description="Chitin-binding type-3" evidence="7">
    <location>
        <begin position="602"/>
        <end position="650"/>
    </location>
</feature>
<gene>
    <name evidence="8" type="ORF">O7047_04550</name>
</gene>